<protein>
    <submittedName>
        <fullName evidence="3">Aste57867_13923 protein</fullName>
    </submittedName>
</protein>
<sequence length="141" mass="15956">MQAELEKYAQFVEETLRPQLAAALARRDALNEQIQEYENLVEMVQDKAARDAAEKPWKLQADLGKQNFVKVKVPAHTLVVVHVGLQVFMEMTAAEVPGFVAKRVQALQAHRETQQTKAREIAGHIQQVLDSIEHLAKLQHL</sequence>
<proteinExistence type="predicted"/>
<dbReference type="Gene3D" id="1.10.287.370">
    <property type="match status" value="1"/>
</dbReference>
<dbReference type="SUPFAM" id="SSF46579">
    <property type="entry name" value="Prefoldin"/>
    <property type="match status" value="1"/>
</dbReference>
<dbReference type="OrthoDB" id="433124at2759"/>
<keyword evidence="4" id="KW-1185">Reference proteome</keyword>
<evidence type="ECO:0000256" key="1">
    <source>
        <dbReference type="SAM" id="Coils"/>
    </source>
</evidence>
<dbReference type="InterPro" id="IPR009053">
    <property type="entry name" value="Prefoldin"/>
</dbReference>
<evidence type="ECO:0000313" key="3">
    <source>
        <dbReference type="EMBL" id="VFT90753.1"/>
    </source>
</evidence>
<reference evidence="3 4" key="1">
    <citation type="submission" date="2019-03" db="EMBL/GenBank/DDBJ databases">
        <authorList>
            <person name="Gaulin E."/>
            <person name="Dumas B."/>
        </authorList>
    </citation>
    <scope>NUCLEOTIDE SEQUENCE [LARGE SCALE GENOMIC DNA]</scope>
    <source>
        <strain evidence="3">CBS 568.67</strain>
    </source>
</reference>
<dbReference type="EMBL" id="VJMH01005493">
    <property type="protein sequence ID" value="KAF0695255.1"/>
    <property type="molecule type" value="Genomic_DNA"/>
</dbReference>
<feature type="coiled-coil region" evidence="1">
    <location>
        <begin position="20"/>
        <end position="54"/>
    </location>
</feature>
<gene>
    <name evidence="3" type="primary">Aste57867_13923</name>
    <name evidence="2" type="ORF">As57867_013872</name>
    <name evidence="3" type="ORF">ASTE57867_13923</name>
</gene>
<organism evidence="3 4">
    <name type="scientific">Aphanomyces stellatus</name>
    <dbReference type="NCBI Taxonomy" id="120398"/>
    <lineage>
        <taxon>Eukaryota</taxon>
        <taxon>Sar</taxon>
        <taxon>Stramenopiles</taxon>
        <taxon>Oomycota</taxon>
        <taxon>Saprolegniomycetes</taxon>
        <taxon>Saprolegniales</taxon>
        <taxon>Verrucalvaceae</taxon>
        <taxon>Aphanomyces</taxon>
    </lineage>
</organism>
<dbReference type="AlphaFoldDB" id="A0A485L028"/>
<reference evidence="2" key="2">
    <citation type="submission" date="2019-06" db="EMBL/GenBank/DDBJ databases">
        <title>Genomics analysis of Aphanomyces spp. identifies a new class of oomycete effector associated with host adaptation.</title>
        <authorList>
            <person name="Gaulin E."/>
        </authorList>
    </citation>
    <scope>NUCLEOTIDE SEQUENCE</scope>
    <source>
        <strain evidence="2">CBS 578.67</strain>
    </source>
</reference>
<evidence type="ECO:0000313" key="2">
    <source>
        <dbReference type="EMBL" id="KAF0695255.1"/>
    </source>
</evidence>
<dbReference type="EMBL" id="CAADRA010005514">
    <property type="protein sequence ID" value="VFT90753.1"/>
    <property type="molecule type" value="Genomic_DNA"/>
</dbReference>
<dbReference type="Pfam" id="PF02996">
    <property type="entry name" value="Prefoldin"/>
    <property type="match status" value="1"/>
</dbReference>
<name>A0A485L028_9STRA</name>
<accession>A0A485L028</accession>
<evidence type="ECO:0000313" key="4">
    <source>
        <dbReference type="Proteomes" id="UP000332933"/>
    </source>
</evidence>
<keyword evidence="1" id="KW-0175">Coiled coil</keyword>
<dbReference type="Proteomes" id="UP000332933">
    <property type="component" value="Unassembled WGS sequence"/>
</dbReference>
<dbReference type="InterPro" id="IPR004127">
    <property type="entry name" value="Prefoldin_subunit_alpha"/>
</dbReference>